<evidence type="ECO:0000313" key="8">
    <source>
        <dbReference type="Proteomes" id="UP000183567"/>
    </source>
</evidence>
<dbReference type="OrthoDB" id="427030at2759"/>
<keyword evidence="8" id="KW-1185">Reference proteome</keyword>
<feature type="region of interest" description="Disordered" evidence="5">
    <location>
        <begin position="27"/>
        <end position="63"/>
    </location>
</feature>
<organism evidence="7 8">
    <name type="scientific">Rhizopogon vesiculosus</name>
    <dbReference type="NCBI Taxonomy" id="180088"/>
    <lineage>
        <taxon>Eukaryota</taxon>
        <taxon>Fungi</taxon>
        <taxon>Dikarya</taxon>
        <taxon>Basidiomycota</taxon>
        <taxon>Agaricomycotina</taxon>
        <taxon>Agaricomycetes</taxon>
        <taxon>Agaricomycetidae</taxon>
        <taxon>Boletales</taxon>
        <taxon>Suillineae</taxon>
        <taxon>Rhizopogonaceae</taxon>
        <taxon>Rhizopogon</taxon>
    </lineage>
</organism>
<sequence>MSLSPVVSTTVLGKRKATAYVLLLAASSPPSDHQSDPKPSTSTANLAVHDSPQPHSKKARNPCTYSGCAKSYSKASRLAEHIRSHTGERPYDCTTCQKSYLRESHLQAHVKSHLSESERPYVCTESAACQKRFWTLQHLHVHENTHREAKFYSMAAMKYFPSTINSALIPVKLTRLRVRNLTCAHTLGAPNHSLRTKSLEATSRLTTVRTFFRPLTCQFMIRSDKRYTCSHPSCLPPSNTDPIYYPTWTSLQAHIREAHPPTCMHASCNGRTFASQHNLRAHQKLHEQQELEALLSSVEIPGTTDHPRKRRRGGEVGRDWKCDKCGKEFKSV</sequence>
<dbReference type="PROSITE" id="PS50157">
    <property type="entry name" value="ZINC_FINGER_C2H2_2"/>
    <property type="match status" value="3"/>
</dbReference>
<dbReference type="GO" id="GO:0000981">
    <property type="term" value="F:DNA-binding transcription factor activity, RNA polymerase II-specific"/>
    <property type="evidence" value="ECO:0007669"/>
    <property type="project" value="TreeGrafter"/>
</dbReference>
<keyword evidence="1" id="KW-0479">Metal-binding</keyword>
<evidence type="ECO:0000259" key="6">
    <source>
        <dbReference type="PROSITE" id="PS50157"/>
    </source>
</evidence>
<feature type="domain" description="C2H2-type" evidence="6">
    <location>
        <begin position="61"/>
        <end position="90"/>
    </location>
</feature>
<dbReference type="PANTHER" id="PTHR23235">
    <property type="entry name" value="KRUEPPEL-LIKE TRANSCRIPTION FACTOR"/>
    <property type="match status" value="1"/>
</dbReference>
<feature type="domain" description="C2H2-type" evidence="6">
    <location>
        <begin position="121"/>
        <end position="151"/>
    </location>
</feature>
<dbReference type="InterPro" id="IPR036236">
    <property type="entry name" value="Znf_C2H2_sf"/>
</dbReference>
<dbReference type="Proteomes" id="UP000183567">
    <property type="component" value="Unassembled WGS sequence"/>
</dbReference>
<dbReference type="Gene3D" id="3.30.160.60">
    <property type="entry name" value="Classic Zinc Finger"/>
    <property type="match status" value="3"/>
</dbReference>
<dbReference type="PANTHER" id="PTHR23235:SF120">
    <property type="entry name" value="KRUPPEL-LIKE FACTOR 15"/>
    <property type="match status" value="1"/>
</dbReference>
<comment type="caution">
    <text evidence="7">The sequence shown here is derived from an EMBL/GenBank/DDBJ whole genome shotgun (WGS) entry which is preliminary data.</text>
</comment>
<evidence type="ECO:0000256" key="4">
    <source>
        <dbReference type="PROSITE-ProRule" id="PRU00042"/>
    </source>
</evidence>
<evidence type="ECO:0000256" key="5">
    <source>
        <dbReference type="SAM" id="MobiDB-lite"/>
    </source>
</evidence>
<evidence type="ECO:0000313" key="7">
    <source>
        <dbReference type="EMBL" id="OJA12862.1"/>
    </source>
</evidence>
<keyword evidence="2 4" id="KW-0863">Zinc-finger</keyword>
<dbReference type="AlphaFoldDB" id="A0A1J8PUD9"/>
<protein>
    <recommendedName>
        <fullName evidence="6">C2H2-type domain-containing protein</fullName>
    </recommendedName>
</protein>
<keyword evidence="3" id="KW-0862">Zinc</keyword>
<dbReference type="FunFam" id="3.30.160.60:FF:002343">
    <property type="entry name" value="Zinc finger protein 33A"/>
    <property type="match status" value="1"/>
</dbReference>
<dbReference type="GO" id="GO:0000978">
    <property type="term" value="F:RNA polymerase II cis-regulatory region sequence-specific DNA binding"/>
    <property type="evidence" value="ECO:0007669"/>
    <property type="project" value="TreeGrafter"/>
</dbReference>
<dbReference type="STRING" id="180088.A0A1J8PUD9"/>
<dbReference type="GO" id="GO:0008270">
    <property type="term" value="F:zinc ion binding"/>
    <property type="evidence" value="ECO:0007669"/>
    <property type="project" value="UniProtKB-KW"/>
</dbReference>
<reference evidence="7 8" key="1">
    <citation type="submission" date="2016-03" db="EMBL/GenBank/DDBJ databases">
        <title>Comparative genomics of the ectomycorrhizal sister species Rhizopogon vinicolor and Rhizopogon vesiculosus (Basidiomycota: Boletales) reveals a divergence of the mating type B locus.</title>
        <authorList>
            <person name="Mujic A.B."/>
            <person name="Kuo A."/>
            <person name="Tritt A."/>
            <person name="Lipzen A."/>
            <person name="Chen C."/>
            <person name="Johnson J."/>
            <person name="Sharma A."/>
            <person name="Barry K."/>
            <person name="Grigoriev I.V."/>
            <person name="Spatafora J.W."/>
        </authorList>
    </citation>
    <scope>NUCLEOTIDE SEQUENCE [LARGE SCALE GENOMIC DNA]</scope>
    <source>
        <strain evidence="7 8">AM-OR11-056</strain>
    </source>
</reference>
<evidence type="ECO:0000256" key="2">
    <source>
        <dbReference type="ARBA" id="ARBA00022771"/>
    </source>
</evidence>
<dbReference type="InterPro" id="IPR013087">
    <property type="entry name" value="Znf_C2H2_type"/>
</dbReference>
<evidence type="ECO:0000256" key="3">
    <source>
        <dbReference type="ARBA" id="ARBA00022833"/>
    </source>
</evidence>
<feature type="compositionally biased region" description="Polar residues" evidence="5">
    <location>
        <begin position="28"/>
        <end position="45"/>
    </location>
</feature>
<evidence type="ECO:0000256" key="1">
    <source>
        <dbReference type="ARBA" id="ARBA00022723"/>
    </source>
</evidence>
<dbReference type="PROSITE" id="PS00028">
    <property type="entry name" value="ZINC_FINGER_C2H2_1"/>
    <property type="match status" value="2"/>
</dbReference>
<dbReference type="EMBL" id="LVVM01004465">
    <property type="protein sequence ID" value="OJA12862.1"/>
    <property type="molecule type" value="Genomic_DNA"/>
</dbReference>
<name>A0A1J8PUD9_9AGAM</name>
<dbReference type="SMART" id="SM00355">
    <property type="entry name" value="ZnF_C2H2"/>
    <property type="match status" value="5"/>
</dbReference>
<feature type="domain" description="C2H2-type" evidence="6">
    <location>
        <begin position="91"/>
        <end position="118"/>
    </location>
</feature>
<proteinExistence type="predicted"/>
<accession>A0A1J8PUD9</accession>
<dbReference type="SUPFAM" id="SSF57667">
    <property type="entry name" value="beta-beta-alpha zinc fingers"/>
    <property type="match status" value="2"/>
</dbReference>
<gene>
    <name evidence="7" type="ORF">AZE42_02419</name>
</gene>